<protein>
    <submittedName>
        <fullName evidence="2">Unnamed protein product</fullName>
    </submittedName>
</protein>
<proteinExistence type="predicted"/>
<evidence type="ECO:0000313" key="2">
    <source>
        <dbReference type="EMBL" id="GMF39550.1"/>
    </source>
</evidence>
<reference evidence="2" key="1">
    <citation type="submission" date="2023-04" db="EMBL/GenBank/DDBJ databases">
        <title>Phytophthora fragariaefolia NBRC 109709.</title>
        <authorList>
            <person name="Ichikawa N."/>
            <person name="Sato H."/>
            <person name="Tonouchi N."/>
        </authorList>
    </citation>
    <scope>NUCLEOTIDE SEQUENCE</scope>
    <source>
        <strain evidence="2">NBRC 109709</strain>
    </source>
</reference>
<keyword evidence="3" id="KW-1185">Reference proteome</keyword>
<dbReference type="Proteomes" id="UP001165121">
    <property type="component" value="Unassembled WGS sequence"/>
</dbReference>
<feature type="region of interest" description="Disordered" evidence="1">
    <location>
        <begin position="137"/>
        <end position="162"/>
    </location>
</feature>
<evidence type="ECO:0000256" key="1">
    <source>
        <dbReference type="SAM" id="MobiDB-lite"/>
    </source>
</evidence>
<comment type="caution">
    <text evidence="2">The sequence shown here is derived from an EMBL/GenBank/DDBJ whole genome shotgun (WGS) entry which is preliminary data.</text>
</comment>
<evidence type="ECO:0000313" key="3">
    <source>
        <dbReference type="Proteomes" id="UP001165121"/>
    </source>
</evidence>
<gene>
    <name evidence="2" type="ORF">Pfra01_001179000</name>
</gene>
<accession>A0A9W7CR28</accession>
<dbReference type="EMBL" id="BSXT01001175">
    <property type="protein sequence ID" value="GMF39550.1"/>
    <property type="molecule type" value="Genomic_DNA"/>
</dbReference>
<dbReference type="AlphaFoldDB" id="A0A9W7CR28"/>
<name>A0A9W7CR28_9STRA</name>
<sequence>MLEQVEVVATNPQEKARYSLQIEELKQKQRAVMEDPDAHGKLRWRRKYWTPKGAVVTDDIASTFAGQESGASVLATTTQPTNLDNIRPHIENLSALAAAADSLASVSGSSKGNGAVVVSPPLGVQIPAAALASPAPLTTPMHAGTSSHASSPSGRLSPSNRKMLLVKTAADVENRLRSTSMGSFQD</sequence>
<organism evidence="2 3">
    <name type="scientific">Phytophthora fragariaefolia</name>
    <dbReference type="NCBI Taxonomy" id="1490495"/>
    <lineage>
        <taxon>Eukaryota</taxon>
        <taxon>Sar</taxon>
        <taxon>Stramenopiles</taxon>
        <taxon>Oomycota</taxon>
        <taxon>Peronosporomycetes</taxon>
        <taxon>Peronosporales</taxon>
        <taxon>Peronosporaceae</taxon>
        <taxon>Phytophthora</taxon>
    </lineage>
</organism>
<feature type="compositionally biased region" description="Polar residues" evidence="1">
    <location>
        <begin position="144"/>
        <end position="160"/>
    </location>
</feature>
<dbReference type="OrthoDB" id="6270329at2759"/>